<dbReference type="KEGG" id="svo:SVI_3712"/>
<accession>D4ZCD8</accession>
<keyword evidence="2" id="KW-1185">Reference proteome</keyword>
<gene>
    <name evidence="1" type="ordered locus">SVI_3712</name>
</gene>
<evidence type="ECO:0000313" key="1">
    <source>
        <dbReference type="EMBL" id="BAJ03683.1"/>
    </source>
</evidence>
<name>D4ZCD8_SHEVD</name>
<organism evidence="1 2">
    <name type="scientific">Shewanella violacea (strain JCM 10179 / CIP 106290 / LMG 19151 / DSS12)</name>
    <dbReference type="NCBI Taxonomy" id="637905"/>
    <lineage>
        <taxon>Bacteria</taxon>
        <taxon>Pseudomonadati</taxon>
        <taxon>Pseudomonadota</taxon>
        <taxon>Gammaproteobacteria</taxon>
        <taxon>Alteromonadales</taxon>
        <taxon>Shewanellaceae</taxon>
        <taxon>Shewanella</taxon>
    </lineage>
</organism>
<sequence>MSELHQNIEKTQLQPWLTHAIKTYVIFNYIFS</sequence>
<dbReference type="EMBL" id="AP011177">
    <property type="protein sequence ID" value="BAJ03683.1"/>
    <property type="molecule type" value="Genomic_DNA"/>
</dbReference>
<evidence type="ECO:0000313" key="2">
    <source>
        <dbReference type="Proteomes" id="UP000002350"/>
    </source>
</evidence>
<dbReference type="STRING" id="637905.SVI_3712"/>
<dbReference type="AlphaFoldDB" id="D4ZCD8"/>
<dbReference type="HOGENOM" id="CLU_3391330_0_0_6"/>
<dbReference type="Proteomes" id="UP000002350">
    <property type="component" value="Chromosome"/>
</dbReference>
<proteinExistence type="predicted"/>
<protein>
    <submittedName>
        <fullName evidence="1">Uncharacterized protein</fullName>
    </submittedName>
</protein>
<reference evidence="2" key="1">
    <citation type="journal article" date="2010" name="Mol. Biosyst.">
        <title>Complete genome sequence and comparative analysis of Shewanella violacea, a psychrophilic and piezophilic bacterium from deep sea floor sediments.</title>
        <authorList>
            <person name="Aono E."/>
            <person name="Baba T."/>
            <person name="Ara T."/>
            <person name="Nishi T."/>
            <person name="Nakamichi T."/>
            <person name="Inamoto E."/>
            <person name="Toyonaga H."/>
            <person name="Hasegawa M."/>
            <person name="Takai Y."/>
            <person name="Okumura Y."/>
            <person name="Baba M."/>
            <person name="Tomita M."/>
            <person name="Kato C."/>
            <person name="Oshima T."/>
            <person name="Nakasone K."/>
            <person name="Mori H."/>
        </authorList>
    </citation>
    <scope>NUCLEOTIDE SEQUENCE [LARGE SCALE GENOMIC DNA]</scope>
    <source>
        <strain evidence="2">JCM 10179 / CIP 106290 / LMG 19151 / DSS12</strain>
    </source>
</reference>